<gene>
    <name evidence="1" type="ORF">J1TS3_03120</name>
</gene>
<dbReference type="EMBL" id="BOQT01000001">
    <property type="protein sequence ID" value="GIN19178.1"/>
    <property type="molecule type" value="Genomic_DNA"/>
</dbReference>
<evidence type="ECO:0000313" key="2">
    <source>
        <dbReference type="Proteomes" id="UP000680279"/>
    </source>
</evidence>
<sequence length="52" mass="5984">MLALNMLKSEFSMTYIKKIIHMPIKTISVIYENSNKESYFLTKKTGGESKVP</sequence>
<proteinExistence type="predicted"/>
<dbReference type="Proteomes" id="UP000680279">
    <property type="component" value="Unassembled WGS sequence"/>
</dbReference>
<evidence type="ECO:0000313" key="1">
    <source>
        <dbReference type="EMBL" id="GIN19178.1"/>
    </source>
</evidence>
<keyword evidence="2" id="KW-1185">Reference proteome</keyword>
<comment type="caution">
    <text evidence="1">The sequence shown here is derived from an EMBL/GenBank/DDBJ whole genome shotgun (WGS) entry which is preliminary data.</text>
</comment>
<accession>A0ABQ4K085</accession>
<name>A0ABQ4K085_9BACI</name>
<protein>
    <submittedName>
        <fullName evidence="1">Uncharacterized protein</fullName>
    </submittedName>
</protein>
<reference evidence="1 2" key="1">
    <citation type="submission" date="2021-03" db="EMBL/GenBank/DDBJ databases">
        <title>Antimicrobial resistance genes in bacteria isolated from Japanese honey, and their potential for conferring macrolide and lincosamide resistance in the American foulbrood pathogen Paenibacillus larvae.</title>
        <authorList>
            <person name="Okamoto M."/>
            <person name="Kumagai M."/>
            <person name="Kanamori H."/>
            <person name="Takamatsu D."/>
        </authorList>
    </citation>
    <scope>NUCLEOTIDE SEQUENCE [LARGE SCALE GENOMIC DNA]</scope>
    <source>
        <strain evidence="1 2">J1TS3</strain>
    </source>
</reference>
<organism evidence="1 2">
    <name type="scientific">Siminovitchia fordii</name>
    <dbReference type="NCBI Taxonomy" id="254759"/>
    <lineage>
        <taxon>Bacteria</taxon>
        <taxon>Bacillati</taxon>
        <taxon>Bacillota</taxon>
        <taxon>Bacilli</taxon>
        <taxon>Bacillales</taxon>
        <taxon>Bacillaceae</taxon>
        <taxon>Siminovitchia</taxon>
    </lineage>
</organism>